<organism evidence="1 2">
    <name type="scientific">Lomentospora prolificans</name>
    <dbReference type="NCBI Taxonomy" id="41688"/>
    <lineage>
        <taxon>Eukaryota</taxon>
        <taxon>Fungi</taxon>
        <taxon>Dikarya</taxon>
        <taxon>Ascomycota</taxon>
        <taxon>Pezizomycotina</taxon>
        <taxon>Sordariomycetes</taxon>
        <taxon>Hypocreomycetidae</taxon>
        <taxon>Microascales</taxon>
        <taxon>Microascaceae</taxon>
        <taxon>Lomentospora</taxon>
    </lineage>
</organism>
<dbReference type="EMBL" id="NLAX01000701">
    <property type="protein sequence ID" value="PKS07467.1"/>
    <property type="molecule type" value="Genomic_DNA"/>
</dbReference>
<evidence type="ECO:0008006" key="3">
    <source>
        <dbReference type="Google" id="ProtNLM"/>
    </source>
</evidence>
<dbReference type="InterPro" id="IPR050275">
    <property type="entry name" value="PGM_Phosphatase"/>
</dbReference>
<sequence length="253" mass="27847">MNTLWVTTIPLISLSIREYDGHKRSLTSLIQNYALHDPLLTEKGLEQCAKLRESLKARFEGETDIAIVVSPMKRTIQTALNSLDFLIEKGVPITADASWQETTSKPCDTGSALSELAKEYPMVDFSSVDPVFPDKSSPAGAKYFPSKTALLARGRACVRALYRRPEKFVVVVSHSGFLRTSVSGWWYFNGDYRIFDFADGNGADLADDWADGPTPKLVQWESTLAGGLGWSWTDPVPLGEGLPEDGSQPNVVT</sequence>
<dbReference type="InterPro" id="IPR013078">
    <property type="entry name" value="His_Pase_superF_clade-1"/>
</dbReference>
<dbReference type="OrthoDB" id="496981at2759"/>
<proteinExistence type="predicted"/>
<dbReference type="Pfam" id="PF00300">
    <property type="entry name" value="His_Phos_1"/>
    <property type="match status" value="1"/>
</dbReference>
<dbReference type="Gene3D" id="3.40.50.1240">
    <property type="entry name" value="Phosphoglycerate mutase-like"/>
    <property type="match status" value="1"/>
</dbReference>
<dbReference type="Proteomes" id="UP000233524">
    <property type="component" value="Unassembled WGS sequence"/>
</dbReference>
<accession>A0A2N3N4W2</accession>
<dbReference type="InParanoid" id="A0A2N3N4W2"/>
<evidence type="ECO:0000313" key="2">
    <source>
        <dbReference type="Proteomes" id="UP000233524"/>
    </source>
</evidence>
<name>A0A2N3N4W2_9PEZI</name>
<dbReference type="GO" id="GO:0005737">
    <property type="term" value="C:cytoplasm"/>
    <property type="evidence" value="ECO:0007669"/>
    <property type="project" value="TreeGrafter"/>
</dbReference>
<comment type="caution">
    <text evidence="1">The sequence shown here is derived from an EMBL/GenBank/DDBJ whole genome shotgun (WGS) entry which is preliminary data.</text>
</comment>
<dbReference type="InterPro" id="IPR029033">
    <property type="entry name" value="His_PPase_superfam"/>
</dbReference>
<dbReference type="GO" id="GO:0016791">
    <property type="term" value="F:phosphatase activity"/>
    <property type="evidence" value="ECO:0007669"/>
    <property type="project" value="TreeGrafter"/>
</dbReference>
<protein>
    <recommendedName>
        <fullName evidence="3">Phosphoglycerate mutase-like protein</fullName>
    </recommendedName>
</protein>
<dbReference type="PANTHER" id="PTHR48100">
    <property type="entry name" value="BROAD-SPECIFICITY PHOSPHATASE YOR283W-RELATED"/>
    <property type="match status" value="1"/>
</dbReference>
<evidence type="ECO:0000313" key="1">
    <source>
        <dbReference type="EMBL" id="PKS07467.1"/>
    </source>
</evidence>
<dbReference type="SUPFAM" id="SSF53254">
    <property type="entry name" value="Phosphoglycerate mutase-like"/>
    <property type="match status" value="1"/>
</dbReference>
<dbReference type="VEuPathDB" id="FungiDB:jhhlp_006071"/>
<dbReference type="PANTHER" id="PTHR48100:SF24">
    <property type="entry name" value="PHOSPHOGLYCERATE MUTASE"/>
    <property type="match status" value="1"/>
</dbReference>
<gene>
    <name evidence="1" type="ORF">jhhlp_006071</name>
</gene>
<dbReference type="AlphaFoldDB" id="A0A2N3N4W2"/>
<reference evidence="1 2" key="1">
    <citation type="journal article" date="2017" name="G3 (Bethesda)">
        <title>First Draft Genome Sequence of the Pathogenic Fungus Lomentospora prolificans (Formerly Scedosporium prolificans).</title>
        <authorList>
            <person name="Luo R."/>
            <person name="Zimin A."/>
            <person name="Workman R."/>
            <person name="Fan Y."/>
            <person name="Pertea G."/>
            <person name="Grossman N."/>
            <person name="Wear M.P."/>
            <person name="Jia B."/>
            <person name="Miller H."/>
            <person name="Casadevall A."/>
            <person name="Timp W."/>
            <person name="Zhang S.X."/>
            <person name="Salzberg S.L."/>
        </authorList>
    </citation>
    <scope>NUCLEOTIDE SEQUENCE [LARGE SCALE GENOMIC DNA]</scope>
    <source>
        <strain evidence="1 2">JHH-5317</strain>
    </source>
</reference>
<dbReference type="CDD" id="cd07040">
    <property type="entry name" value="HP"/>
    <property type="match status" value="1"/>
</dbReference>
<keyword evidence="2" id="KW-1185">Reference proteome</keyword>